<evidence type="ECO:0000313" key="1">
    <source>
        <dbReference type="EMBL" id="GLC24964.1"/>
    </source>
</evidence>
<name>A0AA37Q1R8_9BACT</name>
<dbReference type="SUPFAM" id="SSF88713">
    <property type="entry name" value="Glycoside hydrolase/deacetylase"/>
    <property type="match status" value="1"/>
</dbReference>
<dbReference type="EMBL" id="BRXS01000002">
    <property type="protein sequence ID" value="GLC24964.1"/>
    <property type="molecule type" value="Genomic_DNA"/>
</dbReference>
<comment type="caution">
    <text evidence="1">The sequence shown here is derived from an EMBL/GenBank/DDBJ whole genome shotgun (WGS) entry which is preliminary data.</text>
</comment>
<dbReference type="AlphaFoldDB" id="A0AA37Q1R8"/>
<proteinExistence type="predicted"/>
<dbReference type="RefSeq" id="WP_284349407.1">
    <property type="nucleotide sequence ID" value="NZ_BRXS01000002.1"/>
</dbReference>
<dbReference type="Pfam" id="PF10096">
    <property type="entry name" value="DUF2334"/>
    <property type="match status" value="1"/>
</dbReference>
<dbReference type="Proteomes" id="UP001161325">
    <property type="component" value="Unassembled WGS sequence"/>
</dbReference>
<organism evidence="1 2">
    <name type="scientific">Roseisolibacter agri</name>
    <dbReference type="NCBI Taxonomy" id="2014610"/>
    <lineage>
        <taxon>Bacteria</taxon>
        <taxon>Pseudomonadati</taxon>
        <taxon>Gemmatimonadota</taxon>
        <taxon>Gemmatimonadia</taxon>
        <taxon>Gemmatimonadales</taxon>
        <taxon>Gemmatimonadaceae</taxon>
        <taxon>Roseisolibacter</taxon>
    </lineage>
</organism>
<reference evidence="1" key="1">
    <citation type="submission" date="2022-08" db="EMBL/GenBank/DDBJ databases">
        <title>Draft genome sequencing of Roseisolibacter agri AW1220.</title>
        <authorList>
            <person name="Tobiishi Y."/>
            <person name="Tonouchi A."/>
        </authorList>
    </citation>
    <scope>NUCLEOTIDE SEQUENCE</scope>
    <source>
        <strain evidence="1">AW1220</strain>
    </source>
</reference>
<evidence type="ECO:0000313" key="2">
    <source>
        <dbReference type="Proteomes" id="UP001161325"/>
    </source>
</evidence>
<keyword evidence="2" id="KW-1185">Reference proteome</keyword>
<dbReference type="InterPro" id="IPR011330">
    <property type="entry name" value="Glyco_hydro/deAcase_b/a-brl"/>
</dbReference>
<gene>
    <name evidence="1" type="ORF">rosag_14770</name>
</gene>
<evidence type="ECO:0008006" key="3">
    <source>
        <dbReference type="Google" id="ProtNLM"/>
    </source>
</evidence>
<protein>
    <recommendedName>
        <fullName evidence="3">DUF2334 domain-containing protein</fullName>
    </recommendedName>
</protein>
<dbReference type="InterPro" id="IPR018763">
    <property type="entry name" value="DUF2334"/>
</dbReference>
<dbReference type="GO" id="GO:0005975">
    <property type="term" value="P:carbohydrate metabolic process"/>
    <property type="evidence" value="ECO:0007669"/>
    <property type="project" value="InterPro"/>
</dbReference>
<dbReference type="Gene3D" id="3.20.20.370">
    <property type="entry name" value="Glycoside hydrolase/deacetylase"/>
    <property type="match status" value="1"/>
</dbReference>
<accession>A0AA37Q1R8</accession>
<sequence length="239" mass="26003">MRPFLVCIHDATPAYAHETRAMLRDLAPLLGRRLSFGVVPDWDGAWPLAAHADYCALLRESADELLLHGYRHRRARGWGAATLLAERSDEMGGLDAEETRCAVERGQRAFVDAFGAPARGFLAPAWQRGHVCAGAAHAPGIAHVLGFLAVESADARVPLATWTWDCGRWGWLGHVGHGIGMLGQALGRGVPSLAIHPRDLRRGFWPRILRLVRALVDEGREPTTPAALLGTHATRARAC</sequence>